<reference evidence="1 2" key="1">
    <citation type="submission" date="2017-06" db="EMBL/GenBank/DDBJ databases">
        <authorList>
            <person name="Kim H.J."/>
            <person name="Triplett B.A."/>
        </authorList>
    </citation>
    <scope>NUCLEOTIDE SEQUENCE [LARGE SCALE GENOMIC DNA]</scope>
    <source>
        <strain evidence="1 2">DSM 25597</strain>
    </source>
</reference>
<protein>
    <recommendedName>
        <fullName evidence="3">Lipoprotein</fullName>
    </recommendedName>
</protein>
<accession>A0A238ZZY4</accession>
<dbReference type="RefSeq" id="WP_089371843.1">
    <property type="nucleotide sequence ID" value="NZ_BMEP01000007.1"/>
</dbReference>
<gene>
    <name evidence="1" type="ORF">SAMN06265376_10417</name>
</gene>
<evidence type="ECO:0000313" key="2">
    <source>
        <dbReference type="Proteomes" id="UP000198379"/>
    </source>
</evidence>
<keyword evidence="2" id="KW-1185">Reference proteome</keyword>
<dbReference type="Proteomes" id="UP000198379">
    <property type="component" value="Unassembled WGS sequence"/>
</dbReference>
<evidence type="ECO:0000313" key="1">
    <source>
        <dbReference type="EMBL" id="SNR88203.1"/>
    </source>
</evidence>
<dbReference type="PROSITE" id="PS51257">
    <property type="entry name" value="PROKAR_LIPOPROTEIN"/>
    <property type="match status" value="1"/>
</dbReference>
<proteinExistence type="predicted"/>
<evidence type="ECO:0008006" key="3">
    <source>
        <dbReference type="Google" id="ProtNLM"/>
    </source>
</evidence>
<dbReference type="AlphaFoldDB" id="A0A238ZZY4"/>
<organism evidence="1 2">
    <name type="scientific">Dokdonia pacifica</name>
    <dbReference type="NCBI Taxonomy" id="1627892"/>
    <lineage>
        <taxon>Bacteria</taxon>
        <taxon>Pseudomonadati</taxon>
        <taxon>Bacteroidota</taxon>
        <taxon>Flavobacteriia</taxon>
        <taxon>Flavobacteriales</taxon>
        <taxon>Flavobacteriaceae</taxon>
        <taxon>Dokdonia</taxon>
    </lineage>
</organism>
<dbReference type="EMBL" id="FZNY01000004">
    <property type="protein sequence ID" value="SNR88203.1"/>
    <property type="molecule type" value="Genomic_DNA"/>
</dbReference>
<dbReference type="OrthoDB" id="1421694at2"/>
<name>A0A238ZZY4_9FLAO</name>
<sequence>MNGIVTKVLFLIALINLIIGCKNQTNEILFSDNLICNTFNKNKIDHRLNIIPTPDEFKLGKEPYRLNKRPDSLSPLLVYLLDETFEPNSFFSFKDNYDSLNKIYKKRMPVSGQFLKSNCRDFNFKNITNSKVQELKNDRIKYRSFFRDPSSVIIKLSDLYTNEKRNQGVIFMTTTYAFKDNTFGSLIFLEKKGNVWQLKK</sequence>